<dbReference type="RefSeq" id="WP_239676718.1">
    <property type="nucleotide sequence ID" value="NZ_CP070499.1"/>
</dbReference>
<evidence type="ECO:0000313" key="2">
    <source>
        <dbReference type="Proteomes" id="UP000662857"/>
    </source>
</evidence>
<protein>
    <submittedName>
        <fullName evidence="1">Uncharacterized protein</fullName>
    </submittedName>
</protein>
<gene>
    <name evidence="1" type="ORF">JQS43_24405</name>
</gene>
<organism evidence="1 2">
    <name type="scientific">Natronosporangium hydrolyticum</name>
    <dbReference type="NCBI Taxonomy" id="2811111"/>
    <lineage>
        <taxon>Bacteria</taxon>
        <taxon>Bacillati</taxon>
        <taxon>Actinomycetota</taxon>
        <taxon>Actinomycetes</taxon>
        <taxon>Micromonosporales</taxon>
        <taxon>Micromonosporaceae</taxon>
        <taxon>Natronosporangium</taxon>
    </lineage>
</organism>
<reference evidence="1" key="1">
    <citation type="submission" date="2021-02" db="EMBL/GenBank/DDBJ databases">
        <title>Natrosporangium hydrolyticum gen. nov., sp. nov, a haloalkaliphilic actinobacterium from a soda solonchak soil.</title>
        <authorList>
            <person name="Sorokin D.Y."/>
            <person name="Khijniak T.V."/>
            <person name="Zakharycheva A.P."/>
            <person name="Boueva O.V."/>
            <person name="Ariskina E.V."/>
            <person name="Hahnke R.L."/>
            <person name="Bunk B."/>
            <person name="Sproer C."/>
            <person name="Schumann P."/>
            <person name="Evtushenko L.I."/>
            <person name="Kublanov I.V."/>
        </authorList>
    </citation>
    <scope>NUCLEOTIDE SEQUENCE</scope>
    <source>
        <strain evidence="1">DSM 106523</strain>
    </source>
</reference>
<dbReference type="Proteomes" id="UP000662857">
    <property type="component" value="Chromosome"/>
</dbReference>
<sequence>MIETLYELLTGRSWTTTRSMMAEFGPPPAARHPELARYSDAELYERGAELVAELDAATAAGRRPDLPLPVAYRDLTAHEVARAA</sequence>
<name>A0A895YA07_9ACTN</name>
<dbReference type="EMBL" id="CP070499">
    <property type="protein sequence ID" value="QSB14577.1"/>
    <property type="molecule type" value="Genomic_DNA"/>
</dbReference>
<accession>A0A895YA07</accession>
<proteinExistence type="predicted"/>
<dbReference type="AlphaFoldDB" id="A0A895YA07"/>
<keyword evidence="2" id="KW-1185">Reference proteome</keyword>
<evidence type="ECO:0000313" key="1">
    <source>
        <dbReference type="EMBL" id="QSB14577.1"/>
    </source>
</evidence>
<dbReference type="KEGG" id="nhy:JQS43_24405"/>